<dbReference type="Pfam" id="PF02082">
    <property type="entry name" value="Rrf2"/>
    <property type="match status" value="1"/>
</dbReference>
<dbReference type="PANTHER" id="PTHR33221:SF4">
    <property type="entry name" value="HTH-TYPE TRANSCRIPTIONAL REPRESSOR NSRR"/>
    <property type="match status" value="1"/>
</dbReference>
<dbReference type="SUPFAM" id="SSF46785">
    <property type="entry name" value="Winged helix' DNA-binding domain"/>
    <property type="match status" value="1"/>
</dbReference>
<dbReference type="EMBL" id="BAABKE010000004">
    <property type="protein sequence ID" value="GAA5099669.1"/>
    <property type="molecule type" value="Genomic_DNA"/>
</dbReference>
<evidence type="ECO:0000313" key="3">
    <source>
        <dbReference type="Proteomes" id="UP001500631"/>
    </source>
</evidence>
<keyword evidence="3" id="KW-1185">Reference proteome</keyword>
<dbReference type="PANTHER" id="PTHR33221">
    <property type="entry name" value="WINGED HELIX-TURN-HELIX TRANSCRIPTIONAL REGULATOR, RRF2 FAMILY"/>
    <property type="match status" value="1"/>
</dbReference>
<gene>
    <name evidence="2" type="ORF">GCM10023338_13460</name>
</gene>
<sequence length="140" mass="16031">MQLTQQTDYAFKTLIYAAVHSERLVNISEISHYYNISRSHLTKVIAKLTKYQYLISIRGNQGGLKLGTDPFKINLGQLIRDFEQFSIIECHSENNQCNISEQCRINHIMADALKSFLQVLDGYYLSDVITNPNLISMIKG</sequence>
<dbReference type="PROSITE" id="PS51197">
    <property type="entry name" value="HTH_RRF2_2"/>
    <property type="match status" value="1"/>
</dbReference>
<dbReference type="RefSeq" id="WP_077925431.1">
    <property type="nucleotide sequence ID" value="NZ_BAABKE010000004.1"/>
</dbReference>
<dbReference type="NCBIfam" id="TIGR00738">
    <property type="entry name" value="rrf2_super"/>
    <property type="match status" value="1"/>
</dbReference>
<proteinExistence type="predicted"/>
<dbReference type="Proteomes" id="UP001500631">
    <property type="component" value="Unassembled WGS sequence"/>
</dbReference>
<organism evidence="2 3">
    <name type="scientific">Wohlfahrtiimonas larvae</name>
    <dbReference type="NCBI Taxonomy" id="1157986"/>
    <lineage>
        <taxon>Bacteria</taxon>
        <taxon>Pseudomonadati</taxon>
        <taxon>Pseudomonadota</taxon>
        <taxon>Gammaproteobacteria</taxon>
        <taxon>Cardiobacteriales</taxon>
        <taxon>Ignatzschineriaceae</taxon>
        <taxon>Wohlfahrtiimonas</taxon>
    </lineage>
</organism>
<dbReference type="InterPro" id="IPR036390">
    <property type="entry name" value="WH_DNA-bd_sf"/>
</dbReference>
<accession>A0ABP9MS35</accession>
<protein>
    <submittedName>
        <fullName evidence="2">Rrf2 family transcriptional regulator</fullName>
    </submittedName>
</protein>
<dbReference type="InterPro" id="IPR036388">
    <property type="entry name" value="WH-like_DNA-bd_sf"/>
</dbReference>
<evidence type="ECO:0000313" key="2">
    <source>
        <dbReference type="EMBL" id="GAA5099669.1"/>
    </source>
</evidence>
<dbReference type="Gene3D" id="1.10.10.10">
    <property type="entry name" value="Winged helix-like DNA-binding domain superfamily/Winged helix DNA-binding domain"/>
    <property type="match status" value="1"/>
</dbReference>
<evidence type="ECO:0000256" key="1">
    <source>
        <dbReference type="ARBA" id="ARBA00023125"/>
    </source>
</evidence>
<dbReference type="InterPro" id="IPR000944">
    <property type="entry name" value="Tscrpt_reg_Rrf2"/>
</dbReference>
<keyword evidence="1" id="KW-0238">DNA-binding</keyword>
<name>A0ABP9MS35_9GAMM</name>
<comment type="caution">
    <text evidence="2">The sequence shown here is derived from an EMBL/GenBank/DDBJ whole genome shotgun (WGS) entry which is preliminary data.</text>
</comment>
<reference evidence="3" key="1">
    <citation type="journal article" date="2019" name="Int. J. Syst. Evol. Microbiol.">
        <title>The Global Catalogue of Microorganisms (GCM) 10K type strain sequencing project: providing services to taxonomists for standard genome sequencing and annotation.</title>
        <authorList>
            <consortium name="The Broad Institute Genomics Platform"/>
            <consortium name="The Broad Institute Genome Sequencing Center for Infectious Disease"/>
            <person name="Wu L."/>
            <person name="Ma J."/>
        </authorList>
    </citation>
    <scope>NUCLEOTIDE SEQUENCE [LARGE SCALE GENOMIC DNA]</scope>
    <source>
        <strain evidence="3">JCM 18424</strain>
    </source>
</reference>